<evidence type="ECO:0000256" key="8">
    <source>
        <dbReference type="ARBA" id="ARBA00022840"/>
    </source>
</evidence>
<dbReference type="PROSITE" id="PS51731">
    <property type="entry name" value="GNAT_NAGS"/>
    <property type="match status" value="1"/>
</dbReference>
<dbReference type="Gene3D" id="3.40.630.30">
    <property type="match status" value="1"/>
</dbReference>
<dbReference type="GO" id="GO:0006526">
    <property type="term" value="P:L-arginine biosynthetic process"/>
    <property type="evidence" value="ECO:0007669"/>
    <property type="project" value="UniProtKB-UniPathway"/>
</dbReference>
<dbReference type="FunFam" id="3.40.1160.10:FF:000046">
    <property type="entry name" value="N-acetylglutamate kinase / N-acetylglutamate synthase"/>
    <property type="match status" value="1"/>
</dbReference>
<evidence type="ECO:0000256" key="6">
    <source>
        <dbReference type="ARBA" id="ARBA00022741"/>
    </source>
</evidence>
<keyword evidence="6" id="KW-0547">Nucleotide-binding</keyword>
<protein>
    <recommendedName>
        <fullName evidence="2">acetylglutamate kinase</fullName>
        <ecNumber evidence="2">2.7.2.8</ecNumber>
    </recommendedName>
</protein>
<dbReference type="InterPro" id="IPR011242">
    <property type="entry name" value="ArgB_GNAT"/>
</dbReference>
<dbReference type="Pfam" id="PF00696">
    <property type="entry name" value="AA_kinase"/>
    <property type="match status" value="1"/>
</dbReference>
<dbReference type="InterPro" id="IPR001048">
    <property type="entry name" value="Asp/Glu/Uridylate_kinase"/>
</dbReference>
<dbReference type="InterPro" id="IPR041734">
    <property type="entry name" value="NAGK-fArgBP"/>
</dbReference>
<dbReference type="EC" id="2.7.2.8" evidence="2"/>
<dbReference type="Proteomes" id="UP000605986">
    <property type="component" value="Unassembled WGS sequence"/>
</dbReference>
<keyword evidence="12" id="KW-1185">Reference proteome</keyword>
<evidence type="ECO:0000256" key="4">
    <source>
        <dbReference type="ARBA" id="ARBA00022605"/>
    </source>
</evidence>
<dbReference type="PANTHER" id="PTHR23342">
    <property type="entry name" value="N-ACETYLGLUTAMATE SYNTHASE"/>
    <property type="match status" value="1"/>
</dbReference>
<comment type="pathway">
    <text evidence="1">Amino-acid biosynthesis; L-arginine biosynthesis; N(2)-acetyl-L-ornithine from L-glutamate: step 2/4.</text>
</comment>
<evidence type="ECO:0000256" key="9">
    <source>
        <dbReference type="ARBA" id="ARBA00048141"/>
    </source>
</evidence>
<evidence type="ECO:0000259" key="10">
    <source>
        <dbReference type="PROSITE" id="PS51731"/>
    </source>
</evidence>
<dbReference type="Pfam" id="PF04768">
    <property type="entry name" value="NAT"/>
    <property type="match status" value="1"/>
</dbReference>
<keyword evidence="5" id="KW-0808">Transferase</keyword>
<accession>A0A8H4NYC0</accession>
<dbReference type="PIRSF" id="PIRSF036441">
    <property type="entry name" value="NAGK_DUF619"/>
    <property type="match status" value="1"/>
</dbReference>
<dbReference type="GO" id="GO:0005524">
    <property type="term" value="F:ATP binding"/>
    <property type="evidence" value="ECO:0007669"/>
    <property type="project" value="UniProtKB-KW"/>
</dbReference>
<evidence type="ECO:0000256" key="3">
    <source>
        <dbReference type="ARBA" id="ARBA00022571"/>
    </source>
</evidence>
<keyword evidence="8" id="KW-0067">ATP-binding</keyword>
<dbReference type="CDD" id="cd04252">
    <property type="entry name" value="AAK_NAGK-fArgBP"/>
    <property type="match status" value="1"/>
</dbReference>
<dbReference type="InterPro" id="IPR004662">
    <property type="entry name" value="AcgluKinase_fam"/>
</dbReference>
<feature type="domain" description="N-acetyltransferase" evidence="10">
    <location>
        <begin position="342"/>
        <end position="493"/>
    </location>
</feature>
<dbReference type="CDD" id="cd04263">
    <property type="entry name" value="DUF619-NAGK-FABP"/>
    <property type="match status" value="1"/>
</dbReference>
<keyword evidence="7" id="KW-0418">Kinase</keyword>
<evidence type="ECO:0000256" key="1">
    <source>
        <dbReference type="ARBA" id="ARBA00004828"/>
    </source>
</evidence>
<dbReference type="InterPro" id="IPR036393">
    <property type="entry name" value="AceGlu_kinase-like_sf"/>
</dbReference>
<dbReference type="GO" id="GO:0003991">
    <property type="term" value="F:acetylglutamate kinase activity"/>
    <property type="evidence" value="ECO:0007669"/>
    <property type="project" value="UniProtKB-EC"/>
</dbReference>
<dbReference type="EMBL" id="JAADJG010000258">
    <property type="protein sequence ID" value="KAF4450108.1"/>
    <property type="molecule type" value="Genomic_DNA"/>
</dbReference>
<dbReference type="UniPathway" id="UPA00068">
    <property type="reaction ID" value="UER00107"/>
</dbReference>
<dbReference type="GO" id="GO:0005759">
    <property type="term" value="C:mitochondrial matrix"/>
    <property type="evidence" value="ECO:0007669"/>
    <property type="project" value="TreeGrafter"/>
</dbReference>
<reference evidence="11" key="1">
    <citation type="submission" date="2020-01" db="EMBL/GenBank/DDBJ databases">
        <title>Identification and distribution of gene clusters putatively required for synthesis of sphingolipid metabolism inhibitors in phylogenetically diverse species of the filamentous fungus Fusarium.</title>
        <authorList>
            <person name="Kim H.-S."/>
            <person name="Busman M."/>
            <person name="Brown D.W."/>
            <person name="Divon H."/>
            <person name="Uhlig S."/>
            <person name="Proctor R.H."/>
        </authorList>
    </citation>
    <scope>NUCLEOTIDE SEQUENCE</scope>
    <source>
        <strain evidence="11">NRRL 53441</strain>
    </source>
</reference>
<evidence type="ECO:0000256" key="2">
    <source>
        <dbReference type="ARBA" id="ARBA00013065"/>
    </source>
</evidence>
<dbReference type="NCBIfam" id="TIGR00761">
    <property type="entry name" value="argB"/>
    <property type="match status" value="1"/>
</dbReference>
<keyword evidence="3" id="KW-0055">Arginine biosynthesis</keyword>
<evidence type="ECO:0000256" key="5">
    <source>
        <dbReference type="ARBA" id="ARBA00022679"/>
    </source>
</evidence>
<name>A0A8H4NYC0_9HYPO</name>
<dbReference type="InterPro" id="IPR006855">
    <property type="entry name" value="Vertebrate-like_GNAT_dom"/>
</dbReference>
<evidence type="ECO:0000256" key="7">
    <source>
        <dbReference type="ARBA" id="ARBA00022777"/>
    </source>
</evidence>
<dbReference type="AlphaFoldDB" id="A0A8H4NYC0"/>
<dbReference type="PANTHER" id="PTHR23342:SF0">
    <property type="entry name" value="N-ACETYLGLUTAMATE SYNTHASE, MITOCHONDRIAL"/>
    <property type="match status" value="1"/>
</dbReference>
<organism evidence="11 12">
    <name type="scientific">Fusarium austroafricanum</name>
    <dbReference type="NCBI Taxonomy" id="2364996"/>
    <lineage>
        <taxon>Eukaryota</taxon>
        <taxon>Fungi</taxon>
        <taxon>Dikarya</taxon>
        <taxon>Ascomycota</taxon>
        <taxon>Pezizomycotina</taxon>
        <taxon>Sordariomycetes</taxon>
        <taxon>Hypocreomycetidae</taxon>
        <taxon>Hypocreales</taxon>
        <taxon>Nectriaceae</taxon>
        <taxon>Fusarium</taxon>
        <taxon>Fusarium concolor species complex</taxon>
    </lineage>
</organism>
<sequence length="498" mass="55026">MLSTAAALRVGARRAASRAAAARSSKSLIAAASQNHNLTTIRAAHGLSPRAAPDRTREVVAQTIGNIGSRREGQQYLKLFTSVSSQKFAVVKVGGQLLKDNLEELCQSFSLLYELGLYPCIIHGCGPQLNDLLQSAGVEPQFEEGIRVTDAKTLGIARKLFLEENQKLLMRLDELGVATRTLQGVFQADYLDKEKYQYVGKITKVNTDSIKQSIDAGYIPVLTSMAESEDGHLLNVNADVAASELAKALEPLKIVYLADKGGLFDGEGKKISEINLDQEFDGLMEQPWVRYGTRLKIKEIKELLDTLPRTSSVAIIHPSDLQRELFTDSGAGTLIRRGATIKRVTSISEFEDLDKLKDNLIRDQPGLENSINQAITFLRKGPFTAYYDDTMQCLAVVIPPGPNRSMATLFTLAITKSGWLSNIAENIFTAIKEDHPSFIWTVSEHDENLTWFFEKADGSFRRNGNVLFYRSTDASLEPLLPVYEDLVTYGQSDGEKKA</sequence>
<evidence type="ECO:0000313" key="12">
    <source>
        <dbReference type="Proteomes" id="UP000605986"/>
    </source>
</evidence>
<comment type="caution">
    <text evidence="11">The sequence shown here is derived from an EMBL/GenBank/DDBJ whole genome shotgun (WGS) entry which is preliminary data.</text>
</comment>
<comment type="catalytic activity">
    <reaction evidence="9">
        <text>N-acetyl-L-glutamate + ATP = N-acetyl-L-glutamyl 5-phosphate + ADP</text>
        <dbReference type="Rhea" id="RHEA:14629"/>
        <dbReference type="ChEBI" id="CHEBI:30616"/>
        <dbReference type="ChEBI" id="CHEBI:44337"/>
        <dbReference type="ChEBI" id="CHEBI:57936"/>
        <dbReference type="ChEBI" id="CHEBI:456216"/>
        <dbReference type="EC" id="2.7.2.8"/>
    </reaction>
</comment>
<dbReference type="OrthoDB" id="438291at2759"/>
<dbReference type="Gene3D" id="3.40.1160.10">
    <property type="entry name" value="Acetylglutamate kinase-like"/>
    <property type="match status" value="1"/>
</dbReference>
<dbReference type="SUPFAM" id="SSF53633">
    <property type="entry name" value="Carbamate kinase-like"/>
    <property type="match status" value="1"/>
</dbReference>
<keyword evidence="4" id="KW-0028">Amino-acid biosynthesis</keyword>
<proteinExistence type="predicted"/>
<gene>
    <name evidence="11" type="ORF">F53441_6707</name>
</gene>
<evidence type="ECO:0000313" key="11">
    <source>
        <dbReference type="EMBL" id="KAF4450108.1"/>
    </source>
</evidence>
<dbReference type="GO" id="GO:0003942">
    <property type="term" value="F:N-acetyl-gamma-glutamyl-phosphate reductase activity"/>
    <property type="evidence" value="ECO:0007669"/>
    <property type="project" value="TreeGrafter"/>
</dbReference>